<keyword evidence="5" id="KW-1185">Reference proteome</keyword>
<dbReference type="InterPro" id="IPR021858">
    <property type="entry name" value="Fun_TF"/>
</dbReference>
<keyword evidence="2" id="KW-0539">Nucleus</keyword>
<evidence type="ECO:0000256" key="3">
    <source>
        <dbReference type="SAM" id="MobiDB-lite"/>
    </source>
</evidence>
<proteinExistence type="predicted"/>
<dbReference type="PANTHER" id="PTHR37534">
    <property type="entry name" value="TRANSCRIPTIONAL ACTIVATOR PROTEIN UGA3"/>
    <property type="match status" value="1"/>
</dbReference>
<dbReference type="PANTHER" id="PTHR37534:SF4">
    <property type="entry name" value="ZN(II)2CYS6 TRANSCRIPTION FACTOR (EUROFUNG)"/>
    <property type="match status" value="1"/>
</dbReference>
<organism evidence="4 5">
    <name type="scientific">Diplodia intermedia</name>
    <dbReference type="NCBI Taxonomy" id="856260"/>
    <lineage>
        <taxon>Eukaryota</taxon>
        <taxon>Fungi</taxon>
        <taxon>Dikarya</taxon>
        <taxon>Ascomycota</taxon>
        <taxon>Pezizomycotina</taxon>
        <taxon>Dothideomycetes</taxon>
        <taxon>Dothideomycetes incertae sedis</taxon>
        <taxon>Botryosphaeriales</taxon>
        <taxon>Botryosphaeriaceae</taxon>
        <taxon>Diplodia</taxon>
    </lineage>
</organism>
<name>A0ABR3U1D3_9PEZI</name>
<feature type="compositionally biased region" description="Polar residues" evidence="3">
    <location>
        <begin position="1"/>
        <end position="19"/>
    </location>
</feature>
<comment type="subcellular location">
    <subcellularLocation>
        <location evidence="1">Nucleus</location>
    </subcellularLocation>
</comment>
<dbReference type="Proteomes" id="UP001521184">
    <property type="component" value="Unassembled WGS sequence"/>
</dbReference>
<accession>A0ABR3U1D3</accession>
<comment type="caution">
    <text evidence="4">The sequence shown here is derived from an EMBL/GenBank/DDBJ whole genome shotgun (WGS) entry which is preliminary data.</text>
</comment>
<feature type="compositionally biased region" description="Low complexity" evidence="3">
    <location>
        <begin position="20"/>
        <end position="37"/>
    </location>
</feature>
<evidence type="ECO:0000313" key="5">
    <source>
        <dbReference type="Proteomes" id="UP001521184"/>
    </source>
</evidence>
<gene>
    <name evidence="4" type="ORF">SLS58_001525</name>
</gene>
<evidence type="ECO:0000256" key="1">
    <source>
        <dbReference type="ARBA" id="ARBA00004123"/>
    </source>
</evidence>
<dbReference type="EMBL" id="JAKEKT020000006">
    <property type="protein sequence ID" value="KAL1649470.1"/>
    <property type="molecule type" value="Genomic_DNA"/>
</dbReference>
<evidence type="ECO:0008006" key="6">
    <source>
        <dbReference type="Google" id="ProtNLM"/>
    </source>
</evidence>
<reference evidence="4 5" key="1">
    <citation type="journal article" date="2023" name="Plant Dis.">
        <title>First Report of Diplodia intermedia Causing Canker and Dieback Diseases on Apple Trees in Canada.</title>
        <authorList>
            <person name="Ellouze W."/>
            <person name="Ilyukhin E."/>
            <person name="Sulman M."/>
            <person name="Ali S."/>
        </authorList>
    </citation>
    <scope>NUCLEOTIDE SEQUENCE [LARGE SCALE GENOMIC DNA]</scope>
    <source>
        <strain evidence="4 5">M45-28</strain>
    </source>
</reference>
<sequence>MSPPANQDQLTPSTARKTTSSAQRASAPASGSAQPPRDGSHKRKRGDEVHPTCTKCQKHAEACEWDTGVIFRHNGLSREHPSMREIGRHSQQRHTDFTHASHELAMTDHEGPWISQDMNAEVSSAFSNDPVMVDSPSNGLYYPSHAYKDLQQNLHSHIVETARNSGLTRHGTPDLPMSGAHHGMSGHDLDTVGRAAARLESMTHPPPTKTLKEQREIELWQNYFNEVAPWLDKFDNQRHFQFSIPVMAKTCPHLRFSALALSARQQERKDPSRPYTESLGLYQEAIQNLVPELETMSTEVIASSVLLCVLEMIIVSPKDWGRHLDGCAILLQAANITGVSGGVNQALFWCFARMDVWGGYLSDSCTKVPLDRWLSSHVPMSTAVNLFKNECKGFDAYANYAVFLSASVVNVINGRGDTVSNPDARAEYVARWKALWDLVEDWYNSRPVEMQPLLSYPASFDDYDFPFPKILYGNPPATNGNQLYHFCAIRLLQEKPKEVVLRSSSQNKKSAKSLIWHARQICGIAASNSHHGAWINGLQPLWVAGKLMSHPSEHRAILNVLARIENESGWATKWRADELKEYWGADA</sequence>
<evidence type="ECO:0000256" key="2">
    <source>
        <dbReference type="ARBA" id="ARBA00023242"/>
    </source>
</evidence>
<protein>
    <recommendedName>
        <fullName evidence="6">C6 transcription factor</fullName>
    </recommendedName>
</protein>
<evidence type="ECO:0000313" key="4">
    <source>
        <dbReference type="EMBL" id="KAL1649470.1"/>
    </source>
</evidence>
<dbReference type="Pfam" id="PF11951">
    <property type="entry name" value="Fungal_trans_2"/>
    <property type="match status" value="1"/>
</dbReference>
<feature type="region of interest" description="Disordered" evidence="3">
    <location>
        <begin position="1"/>
        <end position="56"/>
    </location>
</feature>